<dbReference type="PROSITE" id="PS52016">
    <property type="entry name" value="TONB_DEPENDENT_REC_3"/>
    <property type="match status" value="1"/>
</dbReference>
<keyword evidence="10" id="KW-1185">Reference proteome</keyword>
<feature type="domain" description="Secretin/TonB short N-terminal" evidence="8">
    <location>
        <begin position="67"/>
        <end position="118"/>
    </location>
</feature>
<dbReference type="Gene3D" id="2.40.170.20">
    <property type="entry name" value="TonB-dependent receptor, beta-barrel domain"/>
    <property type="match status" value="1"/>
</dbReference>
<dbReference type="NCBIfam" id="TIGR04056">
    <property type="entry name" value="OMP_RagA_SusC"/>
    <property type="match status" value="1"/>
</dbReference>
<dbReference type="SUPFAM" id="SSF56935">
    <property type="entry name" value="Porins"/>
    <property type="match status" value="1"/>
</dbReference>
<dbReference type="InterPro" id="IPR008969">
    <property type="entry name" value="CarboxyPept-like_regulatory"/>
</dbReference>
<dbReference type="OrthoDB" id="9768177at2"/>
<dbReference type="Gene3D" id="2.170.130.10">
    <property type="entry name" value="TonB-dependent receptor, plug domain"/>
    <property type="match status" value="1"/>
</dbReference>
<evidence type="ECO:0000259" key="8">
    <source>
        <dbReference type="SMART" id="SM00965"/>
    </source>
</evidence>
<evidence type="ECO:0000313" key="10">
    <source>
        <dbReference type="Proteomes" id="UP000295620"/>
    </source>
</evidence>
<evidence type="ECO:0000256" key="4">
    <source>
        <dbReference type="ARBA" id="ARBA00022692"/>
    </source>
</evidence>
<dbReference type="Pfam" id="PF07660">
    <property type="entry name" value="STN"/>
    <property type="match status" value="1"/>
</dbReference>
<keyword evidence="3 7" id="KW-1134">Transmembrane beta strand</keyword>
<dbReference type="InterPro" id="IPR023996">
    <property type="entry name" value="TonB-dep_OMP_SusC/RagA"/>
</dbReference>
<evidence type="ECO:0000256" key="6">
    <source>
        <dbReference type="ARBA" id="ARBA00023237"/>
    </source>
</evidence>
<comment type="caution">
    <text evidence="9">The sequence shown here is derived from an EMBL/GenBank/DDBJ whole genome shotgun (WGS) entry which is preliminary data.</text>
</comment>
<dbReference type="Proteomes" id="UP000295620">
    <property type="component" value="Unassembled WGS sequence"/>
</dbReference>
<dbReference type="SMART" id="SM00965">
    <property type="entry name" value="STN"/>
    <property type="match status" value="1"/>
</dbReference>
<dbReference type="AlphaFoldDB" id="A0A4R6SXP5"/>
<comment type="similarity">
    <text evidence="7">Belongs to the TonB-dependent receptor family.</text>
</comment>
<dbReference type="Gene3D" id="2.60.40.1120">
    <property type="entry name" value="Carboxypeptidase-like, regulatory domain"/>
    <property type="match status" value="1"/>
</dbReference>
<sequence length="1110" mass="121866">MYKNAFNLGMPFYGLPKKLLLIMKLTTFILIISLVQVSAKSFSQISLNENNKSIIEVLEKVKKQSGFVFLYDYNELKDVKVNVSVNNASISTALNSILKSLPLEYKMSGAKTIAIVVKEPSFIDRIIDRIAAIDVKGRIVNDKGEPLVGASVTVKGTNKSTKTNDKGEFYLPNVDDKATLQISYIGYGNLEIAGSADMGDLKLSEVNEDLKEIEINAGYYTVTDRERTGSISRVTSETIAKQPINNPLQALQGRVPGVVIEQTTGVPGGGFNVQIRGRSSINAAAVGNNPLYVIDGVNYPSSNISSPAASSALLNTIGVNPLSNINPYDIESIEILKDADATAIYGSRGANGVILITTKKGKSGDTRINMDITQGFNKVGHRLDLLNTEQYLEMRREAFKNDGLVPGALDYDVNGTWDSTKYTDWQKEIIGGTANTSNATLNISGGTQKSNYIIGVNYYREGTVFPGNFGLNRVSVHSNLNFGSANNRFYASFTSNYSRTKSNLLRNDLTGRILLSPNAPNLFDEYGNVNWANGAFNTNPAALLFRTYNSGTDNIIGNLNINYRIANNLVFKASVGYTNVRRNELAKIPLVAYAPSTAPTANSRISDFSNNFTSSLIAEPQLTYSMKLGLGELNALIGGSFQEDYRSISNIRGRGFTSDALMENIASASTLAANGVSYAQYRYVAVFARLNYNLQSKYLINLTARRDGSSRFGDGKQFANFGAIGAAWIFSEESTIKQRLSFLSLGKLRVSYGITGNDQIPDYGYLQLWSSQDSYQGVSTLSPSRIANRAFSWETNKKAEIALQLGFIQNRITLESSYYWNRSSNQLVPQSLPLSTGNGSIIANLPATVRNSGLEFFTNFKVLGTSEWEWTSGINLTIPKNKLISYPGGLANSGYASTYIVGEPLSINITYNIRGVNPETGLYDIQDVDGNGILNASDRYVAKFLGQKYYGGFQNTLRYREFTLDFLFSFNKQTGLDYKSSVVNPGYFDSSTNASVNQPVLVLERWQQPGNQTSAQKFSTTVSSLNSYSSLANTQGTFVTDASYIRLKNLSFSYKFPRKFLESLKIVDAKLSLQGQNIFTLTNYVGLDPETRTMSLPPLRALSLGLNLTF</sequence>
<dbReference type="InterPro" id="IPR037066">
    <property type="entry name" value="Plug_dom_sf"/>
</dbReference>
<evidence type="ECO:0000256" key="2">
    <source>
        <dbReference type="ARBA" id="ARBA00022448"/>
    </source>
</evidence>
<evidence type="ECO:0000256" key="3">
    <source>
        <dbReference type="ARBA" id="ARBA00022452"/>
    </source>
</evidence>
<dbReference type="RefSeq" id="WP_133576289.1">
    <property type="nucleotide sequence ID" value="NZ_SNYC01000004.1"/>
</dbReference>
<accession>A0A4R6SXP5</accession>
<organism evidence="9 10">
    <name type="scientific">Pedobacter metabolipauper</name>
    <dbReference type="NCBI Taxonomy" id="425513"/>
    <lineage>
        <taxon>Bacteria</taxon>
        <taxon>Pseudomonadati</taxon>
        <taxon>Bacteroidota</taxon>
        <taxon>Sphingobacteriia</taxon>
        <taxon>Sphingobacteriales</taxon>
        <taxon>Sphingobacteriaceae</taxon>
        <taxon>Pedobacter</taxon>
    </lineage>
</organism>
<evidence type="ECO:0000256" key="1">
    <source>
        <dbReference type="ARBA" id="ARBA00004571"/>
    </source>
</evidence>
<dbReference type="SUPFAM" id="SSF49464">
    <property type="entry name" value="Carboxypeptidase regulatory domain-like"/>
    <property type="match status" value="1"/>
</dbReference>
<dbReference type="GO" id="GO:0009279">
    <property type="term" value="C:cell outer membrane"/>
    <property type="evidence" value="ECO:0007669"/>
    <property type="project" value="UniProtKB-SubCell"/>
</dbReference>
<gene>
    <name evidence="9" type="ORF">ATK78_2437</name>
</gene>
<keyword evidence="5 7" id="KW-0472">Membrane</keyword>
<dbReference type="InterPro" id="IPR011662">
    <property type="entry name" value="Secretin/TonB_short_N"/>
</dbReference>
<dbReference type="EMBL" id="SNYC01000004">
    <property type="protein sequence ID" value="TDQ10271.1"/>
    <property type="molecule type" value="Genomic_DNA"/>
</dbReference>
<dbReference type="InterPro" id="IPR039426">
    <property type="entry name" value="TonB-dep_rcpt-like"/>
</dbReference>
<keyword evidence="2 7" id="KW-0813">Transport</keyword>
<evidence type="ECO:0000256" key="5">
    <source>
        <dbReference type="ARBA" id="ARBA00023136"/>
    </source>
</evidence>
<name>A0A4R6SXP5_9SPHI</name>
<protein>
    <submittedName>
        <fullName evidence="9">TonB-linked SusC/RagA family outer membrane protein</fullName>
    </submittedName>
</protein>
<reference evidence="9 10" key="1">
    <citation type="submission" date="2019-03" db="EMBL/GenBank/DDBJ databases">
        <title>Genomic Encyclopedia of Archaeal and Bacterial Type Strains, Phase II (KMG-II): from individual species to whole genera.</title>
        <authorList>
            <person name="Goeker M."/>
        </authorList>
    </citation>
    <scope>NUCLEOTIDE SEQUENCE [LARGE SCALE GENOMIC DNA]</scope>
    <source>
        <strain evidence="9 10">DSM 19035</strain>
    </source>
</reference>
<dbReference type="InterPro" id="IPR023997">
    <property type="entry name" value="TonB-dep_OMP_SusC/RagA_CS"/>
</dbReference>
<evidence type="ECO:0000313" key="9">
    <source>
        <dbReference type="EMBL" id="TDQ10271.1"/>
    </source>
</evidence>
<keyword evidence="6 7" id="KW-0998">Cell outer membrane</keyword>
<comment type="subcellular location">
    <subcellularLocation>
        <location evidence="1 7">Cell outer membrane</location>
        <topology evidence="1 7">Multi-pass membrane protein</topology>
    </subcellularLocation>
</comment>
<keyword evidence="4 7" id="KW-0812">Transmembrane</keyword>
<dbReference type="Pfam" id="PF07715">
    <property type="entry name" value="Plug"/>
    <property type="match status" value="1"/>
</dbReference>
<dbReference type="Pfam" id="PF13715">
    <property type="entry name" value="CarbopepD_reg_2"/>
    <property type="match status" value="1"/>
</dbReference>
<evidence type="ECO:0000256" key="7">
    <source>
        <dbReference type="PROSITE-ProRule" id="PRU01360"/>
    </source>
</evidence>
<dbReference type="InterPro" id="IPR012910">
    <property type="entry name" value="Plug_dom"/>
</dbReference>
<dbReference type="NCBIfam" id="TIGR04057">
    <property type="entry name" value="SusC_RagA_signa"/>
    <property type="match status" value="1"/>
</dbReference>
<proteinExistence type="inferred from homology"/>
<dbReference type="InterPro" id="IPR036942">
    <property type="entry name" value="Beta-barrel_TonB_sf"/>
</dbReference>